<evidence type="ECO:0000313" key="2">
    <source>
        <dbReference type="EnsemblMetazoa" id="SCAU013399-PA"/>
    </source>
</evidence>
<sequence>MLFPDETYEDYHKRIKSTNPPSHARKSTTNSSCLTLEGKRSNKSRKNSSNSTLSGKEPGSAGSTSNSGSFKRTQEFFENIPELEEENRTNYAATHSGREPAQRRLKQNNNRLHENHLSTESTDLSKNPIFLRNCETIIQRYRMRPDFFCQYYKAISASTSATSSSKQSASRSRNRRKESKSPALEDRSKSAEKPPNIDKSSASKEVVQRFAQRSAIYTLPLVKRKSENTDTVAKGAKTVSSFNRFRIPQDLEDFRLKDAHLIAYMVP</sequence>
<evidence type="ECO:0000256" key="1">
    <source>
        <dbReference type="SAM" id="MobiDB-lite"/>
    </source>
</evidence>
<protein>
    <submittedName>
        <fullName evidence="2">Uncharacterized protein</fullName>
    </submittedName>
</protein>
<feature type="compositionally biased region" description="Low complexity" evidence="1">
    <location>
        <begin position="160"/>
        <end position="171"/>
    </location>
</feature>
<dbReference type="Proteomes" id="UP000095300">
    <property type="component" value="Unassembled WGS sequence"/>
</dbReference>
<proteinExistence type="predicted"/>
<feature type="region of interest" description="Disordered" evidence="1">
    <location>
        <begin position="1"/>
        <end position="102"/>
    </location>
</feature>
<organism evidence="2 3">
    <name type="scientific">Stomoxys calcitrans</name>
    <name type="common">Stable fly</name>
    <name type="synonym">Conops calcitrans</name>
    <dbReference type="NCBI Taxonomy" id="35570"/>
    <lineage>
        <taxon>Eukaryota</taxon>
        <taxon>Metazoa</taxon>
        <taxon>Ecdysozoa</taxon>
        <taxon>Arthropoda</taxon>
        <taxon>Hexapoda</taxon>
        <taxon>Insecta</taxon>
        <taxon>Pterygota</taxon>
        <taxon>Neoptera</taxon>
        <taxon>Endopterygota</taxon>
        <taxon>Diptera</taxon>
        <taxon>Brachycera</taxon>
        <taxon>Muscomorpha</taxon>
        <taxon>Muscoidea</taxon>
        <taxon>Muscidae</taxon>
        <taxon>Stomoxys</taxon>
    </lineage>
</organism>
<dbReference type="VEuPathDB" id="VectorBase:SCAU013399"/>
<name>A0A1I8Q2X5_STOCA</name>
<feature type="region of interest" description="Disordered" evidence="1">
    <location>
        <begin position="160"/>
        <end position="204"/>
    </location>
</feature>
<accession>A0A1I8Q2X5</accession>
<reference evidence="2" key="1">
    <citation type="submission" date="2020-05" db="UniProtKB">
        <authorList>
            <consortium name="EnsemblMetazoa"/>
        </authorList>
    </citation>
    <scope>IDENTIFICATION</scope>
    <source>
        <strain evidence="2">USDA</strain>
    </source>
</reference>
<dbReference type="STRING" id="35570.A0A1I8Q2X5"/>
<dbReference type="EnsemblMetazoa" id="SCAU013399-RA">
    <property type="protein sequence ID" value="SCAU013399-PA"/>
    <property type="gene ID" value="SCAU013399"/>
</dbReference>
<dbReference type="AlphaFoldDB" id="A0A1I8Q2X5"/>
<keyword evidence="3" id="KW-1185">Reference proteome</keyword>
<evidence type="ECO:0000313" key="3">
    <source>
        <dbReference type="Proteomes" id="UP000095300"/>
    </source>
</evidence>
<feature type="compositionally biased region" description="Polar residues" evidence="1">
    <location>
        <begin position="61"/>
        <end position="71"/>
    </location>
</feature>
<feature type="compositionally biased region" description="Basic and acidic residues" evidence="1">
    <location>
        <begin position="179"/>
        <end position="196"/>
    </location>
</feature>
<feature type="compositionally biased region" description="Polar residues" evidence="1">
    <location>
        <begin position="17"/>
        <end position="34"/>
    </location>
</feature>
<gene>
    <name evidence="2" type="primary">106088566</name>
</gene>